<dbReference type="PANTHER" id="PTHR43025">
    <property type="entry name" value="MONOGALACTOSYLDIACYLGLYCEROL SYNTHASE"/>
    <property type="match status" value="1"/>
</dbReference>
<dbReference type="GO" id="GO:0009247">
    <property type="term" value="P:glycolipid biosynthetic process"/>
    <property type="evidence" value="ECO:0007669"/>
    <property type="project" value="InterPro"/>
</dbReference>
<reference evidence="7 8" key="1">
    <citation type="submission" date="2020-08" db="EMBL/GenBank/DDBJ databases">
        <title>Genome public.</title>
        <authorList>
            <person name="Liu C."/>
            <person name="Sun Q."/>
        </authorList>
    </citation>
    <scope>NUCLEOTIDE SEQUENCE [LARGE SCALE GENOMIC DNA]</scope>
    <source>
        <strain evidence="7 8">BX17</strain>
    </source>
</reference>
<evidence type="ECO:0000313" key="7">
    <source>
        <dbReference type="EMBL" id="MBC5651760.1"/>
    </source>
</evidence>
<protein>
    <submittedName>
        <fullName evidence="7">Glycosyl transferase</fullName>
    </submittedName>
</protein>
<dbReference type="InterPro" id="IPR009695">
    <property type="entry name" value="Diacylglyc_glucosyltr_N"/>
</dbReference>
<comment type="subcellular location">
    <subcellularLocation>
        <location evidence="1">Membrane</location>
    </subcellularLocation>
</comment>
<organism evidence="7 8">
    <name type="scientific">Blautia segnis</name>
    <dbReference type="NCBI Taxonomy" id="2763030"/>
    <lineage>
        <taxon>Bacteria</taxon>
        <taxon>Bacillati</taxon>
        <taxon>Bacillota</taxon>
        <taxon>Clostridia</taxon>
        <taxon>Lachnospirales</taxon>
        <taxon>Lachnospiraceae</taxon>
        <taxon>Blautia</taxon>
    </lineage>
</organism>
<sequence length="375" mass="41443">MKALILSCNTGGGHNSAGRAIAEAMTWRGDEAYVLDYLTLAGEGVSRIVGDGYVQIVKKTPRLFGIAYKLGMGVSRITRKSPVYYMNGRMAKYLNQYIQENPVDVIVMPHLYPAETITYMKRKGMKLPLTVVVMTDYTCIPFWEETDADYYITPHENLIKPCVKRGLKEEKLIPLGIPVSRICRREISKEAAREMLGLKKDEKYILAAGGSMGAGDLKKLVACILKSTKEEKLIIVCGNNAKVESQLKKAFSSCDRAKILGYTTQMNLYMKACDVLFTKPGGLTSTEGAVAGIPMVHTEPIPGCETANRKFFGRLGMSVSAKTIKGQVQAGLKLLSDKEAADEMIRRQQKNINKMAAEDICDFIKGKLTDEKALL</sequence>
<evidence type="ECO:0000256" key="2">
    <source>
        <dbReference type="ARBA" id="ARBA00006962"/>
    </source>
</evidence>
<dbReference type="InterPro" id="IPR007235">
    <property type="entry name" value="Glyco_trans_28_C"/>
</dbReference>
<dbReference type="Pfam" id="PF04101">
    <property type="entry name" value="Glyco_tran_28_C"/>
    <property type="match status" value="1"/>
</dbReference>
<evidence type="ECO:0000313" key="8">
    <source>
        <dbReference type="Proteomes" id="UP000652847"/>
    </source>
</evidence>
<evidence type="ECO:0000259" key="6">
    <source>
        <dbReference type="Pfam" id="PF06925"/>
    </source>
</evidence>
<keyword evidence="8" id="KW-1185">Reference proteome</keyword>
<proteinExistence type="inferred from homology"/>
<feature type="domain" description="Glycosyl transferase family 28 C-terminal" evidence="5">
    <location>
        <begin position="205"/>
        <end position="297"/>
    </location>
</feature>
<comment type="similarity">
    <text evidence="2">Belongs to the glycosyltransferase 28 family.</text>
</comment>
<dbReference type="GO" id="GO:0016758">
    <property type="term" value="F:hexosyltransferase activity"/>
    <property type="evidence" value="ECO:0007669"/>
    <property type="project" value="InterPro"/>
</dbReference>
<dbReference type="AlphaFoldDB" id="A0A8I0ABS4"/>
<dbReference type="InterPro" id="IPR050519">
    <property type="entry name" value="Glycosyltransf_28_UgtP"/>
</dbReference>
<dbReference type="EMBL" id="JACOOT010000026">
    <property type="protein sequence ID" value="MBC5651760.1"/>
    <property type="molecule type" value="Genomic_DNA"/>
</dbReference>
<dbReference type="Proteomes" id="UP000652847">
    <property type="component" value="Unassembled WGS sequence"/>
</dbReference>
<feature type="domain" description="Diacylglycerol glucosyltransferase N-terminal" evidence="6">
    <location>
        <begin position="14"/>
        <end position="179"/>
    </location>
</feature>
<dbReference type="SUPFAM" id="SSF53756">
    <property type="entry name" value="UDP-Glycosyltransferase/glycogen phosphorylase"/>
    <property type="match status" value="1"/>
</dbReference>
<keyword evidence="3" id="KW-0328">Glycosyltransferase</keyword>
<evidence type="ECO:0000256" key="4">
    <source>
        <dbReference type="ARBA" id="ARBA00022679"/>
    </source>
</evidence>
<evidence type="ECO:0000256" key="3">
    <source>
        <dbReference type="ARBA" id="ARBA00022676"/>
    </source>
</evidence>
<evidence type="ECO:0000256" key="1">
    <source>
        <dbReference type="ARBA" id="ARBA00004370"/>
    </source>
</evidence>
<comment type="caution">
    <text evidence="7">The sequence shown here is derived from an EMBL/GenBank/DDBJ whole genome shotgun (WGS) entry which is preliminary data.</text>
</comment>
<dbReference type="GO" id="GO:0016020">
    <property type="term" value="C:membrane"/>
    <property type="evidence" value="ECO:0007669"/>
    <property type="project" value="UniProtKB-SubCell"/>
</dbReference>
<dbReference type="RefSeq" id="WP_117854072.1">
    <property type="nucleotide sequence ID" value="NZ_JACOOT010000026.1"/>
</dbReference>
<keyword evidence="4 7" id="KW-0808">Transferase</keyword>
<evidence type="ECO:0000259" key="5">
    <source>
        <dbReference type="Pfam" id="PF04101"/>
    </source>
</evidence>
<dbReference type="Pfam" id="PF06925">
    <property type="entry name" value="MGDG_synth"/>
    <property type="match status" value="1"/>
</dbReference>
<dbReference type="PANTHER" id="PTHR43025:SF3">
    <property type="entry name" value="MONOGALACTOSYLDIACYLGLYCEROL SYNTHASE 1, CHLOROPLASTIC"/>
    <property type="match status" value="1"/>
</dbReference>
<accession>A0A8I0ABS4</accession>
<name>A0A8I0ABS4_9FIRM</name>
<gene>
    <name evidence="7" type="ORF">H8S54_11705</name>
</gene>
<dbReference type="Gene3D" id="3.40.50.2000">
    <property type="entry name" value="Glycogen Phosphorylase B"/>
    <property type="match status" value="1"/>
</dbReference>